<evidence type="ECO:0000256" key="2">
    <source>
        <dbReference type="SAM" id="Phobius"/>
    </source>
</evidence>
<keyword evidence="2" id="KW-1133">Transmembrane helix</keyword>
<keyword evidence="3" id="KW-0614">Plasmid</keyword>
<evidence type="ECO:0000256" key="1">
    <source>
        <dbReference type="SAM" id="MobiDB-lite"/>
    </source>
</evidence>
<keyword evidence="2" id="KW-0812">Transmembrane</keyword>
<protein>
    <submittedName>
        <fullName evidence="3">Uncharacterized protein</fullName>
    </submittedName>
</protein>
<keyword evidence="2" id="KW-0472">Membrane</keyword>
<feature type="compositionally biased region" description="Gly residues" evidence="1">
    <location>
        <begin position="79"/>
        <end position="90"/>
    </location>
</feature>
<dbReference type="Proteomes" id="UP000006426">
    <property type="component" value="Plasmid pmppla107"/>
</dbReference>
<gene>
    <name evidence="3" type="ORF">PLA107_034870</name>
</gene>
<geneLocation type="plasmid" evidence="4">
    <name>pmppla107</name>
</geneLocation>
<dbReference type="GeneID" id="39474597"/>
<dbReference type="EMBL" id="CP031226">
    <property type="protein sequence ID" value="AXH60356.1"/>
    <property type="molecule type" value="Genomic_DNA"/>
</dbReference>
<dbReference type="RefSeq" id="WP_005742499.1">
    <property type="nucleotide sequence ID" value="NZ_CP031226.1"/>
</dbReference>
<dbReference type="AlphaFoldDB" id="A0AAD0PX42"/>
<reference evidence="3 4" key="1">
    <citation type="journal article" date="2011" name="PLoS Pathog.">
        <title>Dynamic evolution of pathogenicity revealed by sequencing and comparative genomics of 19 Pseudomonas syringae isolates.</title>
        <authorList>
            <person name="Baltrus D.A."/>
            <person name="Nishimura M.T."/>
            <person name="Romanchuk A."/>
            <person name="Chang J.H."/>
            <person name="Mukhtar M.S."/>
            <person name="Cherkis K."/>
            <person name="Roach J."/>
            <person name="Grant S.R."/>
            <person name="Jones C.D."/>
            <person name="Dangl J.L."/>
        </authorList>
    </citation>
    <scope>NUCLEOTIDE SEQUENCE [LARGE SCALE GENOMIC DNA]</scope>
    <source>
        <strain evidence="3 4">M301315</strain>
    </source>
</reference>
<evidence type="ECO:0000313" key="3">
    <source>
        <dbReference type="EMBL" id="AXH60356.1"/>
    </source>
</evidence>
<feature type="region of interest" description="Disordered" evidence="1">
    <location>
        <begin position="58"/>
        <end position="90"/>
    </location>
</feature>
<proteinExistence type="predicted"/>
<accession>A0AAD0PX42</accession>
<sequence>MPFFIILGTLLILPFTYQVTDDIFGDQFPRLPLYVFGVFFWIWLSSIFIWLMRGDPRGKGRKMSRLSGDGADFDFDGGSDSGGDGGGGGD</sequence>
<name>A0AAD0PX42_PSEAV</name>
<organism evidence="3 4">
    <name type="scientific">Pseudomonas amygdali pv. lachrymans str. M301315</name>
    <dbReference type="NCBI Taxonomy" id="629260"/>
    <lineage>
        <taxon>Bacteria</taxon>
        <taxon>Pseudomonadati</taxon>
        <taxon>Pseudomonadota</taxon>
        <taxon>Gammaproteobacteria</taxon>
        <taxon>Pseudomonadales</taxon>
        <taxon>Pseudomonadaceae</taxon>
        <taxon>Pseudomonas</taxon>
        <taxon>Pseudomonas amygdali</taxon>
    </lineage>
</organism>
<feature type="transmembrane region" description="Helical" evidence="2">
    <location>
        <begin position="34"/>
        <end position="52"/>
    </location>
</feature>
<evidence type="ECO:0000313" key="4">
    <source>
        <dbReference type="Proteomes" id="UP000006426"/>
    </source>
</evidence>